<name>A0A501X217_9GAMM</name>
<feature type="chain" id="PRO_5021379595" evidence="1">
    <location>
        <begin position="27"/>
        <end position="159"/>
    </location>
</feature>
<protein>
    <submittedName>
        <fullName evidence="2">DUF4402 domain-containing protein</fullName>
    </submittedName>
</protein>
<dbReference type="Proteomes" id="UP000315901">
    <property type="component" value="Unassembled WGS sequence"/>
</dbReference>
<evidence type="ECO:0000313" key="3">
    <source>
        <dbReference type="Proteomes" id="UP000315901"/>
    </source>
</evidence>
<reference evidence="2 3" key="1">
    <citation type="submission" date="2019-06" db="EMBL/GenBank/DDBJ databases">
        <title>A novel bacterium of genus Marinomonas, isolated from coastal sand.</title>
        <authorList>
            <person name="Huang H."/>
            <person name="Mo K."/>
            <person name="Hu Y."/>
        </authorList>
    </citation>
    <scope>NUCLEOTIDE SEQUENCE [LARGE SCALE GENOMIC DNA]</scope>
    <source>
        <strain evidence="2 3">HB171799</strain>
    </source>
</reference>
<proteinExistence type="predicted"/>
<dbReference type="AlphaFoldDB" id="A0A501X217"/>
<dbReference type="RefSeq" id="WP_140587470.1">
    <property type="nucleotide sequence ID" value="NZ_VFRR01000005.1"/>
</dbReference>
<dbReference type="OrthoDB" id="6104709at2"/>
<comment type="caution">
    <text evidence="2">The sequence shown here is derived from an EMBL/GenBank/DDBJ whole genome shotgun (WGS) entry which is preliminary data.</text>
</comment>
<evidence type="ECO:0000256" key="1">
    <source>
        <dbReference type="SAM" id="SignalP"/>
    </source>
</evidence>
<keyword evidence="3" id="KW-1185">Reference proteome</keyword>
<dbReference type="InterPro" id="IPR025514">
    <property type="entry name" value="DUF4402"/>
</dbReference>
<sequence>MRSTTLGVLSLILICTATFLSDVVKADITEVTPLSFGTIAVTRNQSVEYVAIDYNGNVSRSSGIHVISAPQVGEYTLSNYPANQLVFLSATSVQATSNSVMISPEQFRLTATSIPNSLTTDGSGNGSFYVGGTLSTSGSGSTVFVDTTYRINYLISVNY</sequence>
<feature type="signal peptide" evidence="1">
    <location>
        <begin position="1"/>
        <end position="26"/>
    </location>
</feature>
<keyword evidence="1" id="KW-0732">Signal</keyword>
<gene>
    <name evidence="2" type="ORF">FJM67_04460</name>
</gene>
<evidence type="ECO:0000313" key="2">
    <source>
        <dbReference type="EMBL" id="TPE54518.1"/>
    </source>
</evidence>
<dbReference type="Pfam" id="PF14352">
    <property type="entry name" value="DUF4402"/>
    <property type="match status" value="1"/>
</dbReference>
<accession>A0A501X217</accession>
<dbReference type="EMBL" id="VFRR01000005">
    <property type="protein sequence ID" value="TPE54518.1"/>
    <property type="molecule type" value="Genomic_DNA"/>
</dbReference>
<organism evidence="2 3">
    <name type="scientific">Maribrevibacterium harenarium</name>
    <dbReference type="NCBI Taxonomy" id="2589817"/>
    <lineage>
        <taxon>Bacteria</taxon>
        <taxon>Pseudomonadati</taxon>
        <taxon>Pseudomonadota</taxon>
        <taxon>Gammaproteobacteria</taxon>
        <taxon>Oceanospirillales</taxon>
        <taxon>Oceanospirillaceae</taxon>
        <taxon>Maribrevibacterium</taxon>
    </lineage>
</organism>